<accession>A0A4U0WV56</accession>
<sequence length="201" mass="20756">MRSPLQLTPALVLLLLPVISIQSAVAQQYNTVPFSGTFAGYAVYATPNNLNAATPAVCPASAPVSCSNIGQPNWCCPSGQYGALASNGVVGCCLNGQTCNGAINGGPTTYLQPATTYYQPYYTPTTVIPVTTVIGGGGVVVPQATTVYQQGNPTTQYNGYCSTLRASGPNLPTTGQGQCGTILIIAGAARWNRDWVKVMGV</sequence>
<reference evidence="2 3" key="1">
    <citation type="submission" date="2017-03" db="EMBL/GenBank/DDBJ databases">
        <title>Genomes of endolithic fungi from Antarctica.</title>
        <authorList>
            <person name="Coleine C."/>
            <person name="Masonjones S."/>
            <person name="Stajich J.E."/>
        </authorList>
    </citation>
    <scope>NUCLEOTIDE SEQUENCE [LARGE SCALE GENOMIC DNA]</scope>
    <source>
        <strain evidence="2 3">CCFEE 5187</strain>
    </source>
</reference>
<protein>
    <submittedName>
        <fullName evidence="2">Uncharacterized protein</fullName>
    </submittedName>
</protein>
<keyword evidence="1" id="KW-0732">Signal</keyword>
<comment type="caution">
    <text evidence="2">The sequence shown here is derived from an EMBL/GenBank/DDBJ whole genome shotgun (WGS) entry which is preliminary data.</text>
</comment>
<dbReference type="AlphaFoldDB" id="A0A4U0WV56"/>
<keyword evidence="3" id="KW-1185">Reference proteome</keyword>
<evidence type="ECO:0000256" key="1">
    <source>
        <dbReference type="SAM" id="SignalP"/>
    </source>
</evidence>
<organism evidence="2 3">
    <name type="scientific">Cryomyces minteri</name>
    <dbReference type="NCBI Taxonomy" id="331657"/>
    <lineage>
        <taxon>Eukaryota</taxon>
        <taxon>Fungi</taxon>
        <taxon>Dikarya</taxon>
        <taxon>Ascomycota</taxon>
        <taxon>Pezizomycotina</taxon>
        <taxon>Dothideomycetes</taxon>
        <taxon>Dothideomycetes incertae sedis</taxon>
        <taxon>Cryomyces</taxon>
    </lineage>
</organism>
<dbReference type="OrthoDB" id="2426396at2759"/>
<name>A0A4U0WV56_9PEZI</name>
<dbReference type="EMBL" id="NAJN01001002">
    <property type="protein sequence ID" value="TKA66586.1"/>
    <property type="molecule type" value="Genomic_DNA"/>
</dbReference>
<dbReference type="Proteomes" id="UP000308768">
    <property type="component" value="Unassembled WGS sequence"/>
</dbReference>
<feature type="chain" id="PRO_5020467639" evidence="1">
    <location>
        <begin position="27"/>
        <end position="201"/>
    </location>
</feature>
<evidence type="ECO:0000313" key="2">
    <source>
        <dbReference type="EMBL" id="TKA66586.1"/>
    </source>
</evidence>
<feature type="signal peptide" evidence="1">
    <location>
        <begin position="1"/>
        <end position="26"/>
    </location>
</feature>
<gene>
    <name evidence="2" type="ORF">B0A49_08578</name>
</gene>
<evidence type="ECO:0000313" key="3">
    <source>
        <dbReference type="Proteomes" id="UP000308768"/>
    </source>
</evidence>
<proteinExistence type="predicted"/>